<dbReference type="EMBL" id="CABPRJ010001029">
    <property type="protein sequence ID" value="VVC34929.1"/>
    <property type="molecule type" value="Genomic_DNA"/>
</dbReference>
<evidence type="ECO:0000256" key="3">
    <source>
        <dbReference type="ARBA" id="ARBA00022787"/>
    </source>
</evidence>
<accession>A0A5E4MTK1</accession>
<keyword evidence="3" id="KW-1000">Mitochondrion outer membrane</keyword>
<dbReference type="Proteomes" id="UP000325440">
    <property type="component" value="Unassembled WGS sequence"/>
</dbReference>
<evidence type="ECO:0000256" key="1">
    <source>
        <dbReference type="ARBA" id="ARBA00004294"/>
    </source>
</evidence>
<name>A0A5E4MTK1_9HEMI</name>
<keyword evidence="7" id="KW-1185">Reference proteome</keyword>
<dbReference type="OrthoDB" id="8299865at2759"/>
<dbReference type="InterPro" id="IPR023614">
    <property type="entry name" value="Porin_dom_sf"/>
</dbReference>
<feature type="compositionally biased region" description="Polar residues" evidence="4">
    <location>
        <begin position="434"/>
        <end position="461"/>
    </location>
</feature>
<feature type="chain" id="PRO_5022977743" evidence="5">
    <location>
        <begin position="27"/>
        <end position="717"/>
    </location>
</feature>
<keyword evidence="2" id="KW-0472">Membrane</keyword>
<keyword evidence="3" id="KW-0496">Mitochondrion</keyword>
<evidence type="ECO:0000256" key="2">
    <source>
        <dbReference type="ARBA" id="ARBA00022452"/>
    </source>
</evidence>
<gene>
    <name evidence="6" type="ORF">CINCED_3A018853</name>
</gene>
<sequence length="717" mass="79539">MRKSVYTKTALASLLTLYSFSGFTAGEEVKKQGHKNTSQEVMKTSNKKLKEKMDRICNADPEKKAKEAKKKAEEEAMRKAEGDKKKADEAKKKADDAKKKAEEEAMKKAEQAKKKENLKSASTKQKVVARTVEADGMKSVANRNIENKAKIADCDDSYSCCTQKRGVKITFGGTVDAQGYGKVSAGDSDKFKHYNVMVGRAVDYYSAAPEKIKGNNPLFTEGIGNIGDYSEHIGADVDAILHLRAENKNEDLGLIYGADLQFNIPVTKGKVSSRNRGAHVFVNSEYGDVRVGYQFGPEALMRLDATKIATVDGAADSNWFRRVNLEGSAASFPFYVTPRLYTESFSNESEKLAFRMSGKYNKGIINALPFRIAYYSASYMGARFGFSYSPRYDSELFIVSELGDIQPTRSSPPKILQSDAPPATMRKARGDQPDLNSKTRQALDEQPTSDTSQQFNGSQPSKMDKSALEAYQKSPQEELIQNDGVPPQTEGGTTVGPKYVGPNYEHILSAGVSYEYDFNEYKVKVKAAAVGEYGLSKSRNKDKHMYSKYVKYNDLMGMNLGISADYKINESQSAKFAASFAHLGKSGQPKGIKEFVPATPEYKDIGDEDRIVRLKQLDQNTMYWTAGAGYQYENIYTSLTYFGSYVNDKDVLHDVALGIQYDLSSAGSKSKFVPYAALHYFRTDEKQDAKYKITLQGNKEVSPNAGFLLLTGVKFSF</sequence>
<feature type="compositionally biased region" description="Polar residues" evidence="4">
    <location>
        <begin position="35"/>
        <end position="44"/>
    </location>
</feature>
<dbReference type="SUPFAM" id="SSF56935">
    <property type="entry name" value="Porins"/>
    <property type="match status" value="1"/>
</dbReference>
<feature type="compositionally biased region" description="Basic and acidic residues" evidence="4">
    <location>
        <begin position="51"/>
        <end position="118"/>
    </location>
</feature>
<evidence type="ECO:0000256" key="4">
    <source>
        <dbReference type="SAM" id="MobiDB-lite"/>
    </source>
</evidence>
<evidence type="ECO:0000313" key="7">
    <source>
        <dbReference type="Proteomes" id="UP000325440"/>
    </source>
</evidence>
<evidence type="ECO:0000313" key="6">
    <source>
        <dbReference type="EMBL" id="VVC34929.1"/>
    </source>
</evidence>
<reference evidence="6 7" key="1">
    <citation type="submission" date="2019-08" db="EMBL/GenBank/DDBJ databases">
        <authorList>
            <person name="Alioto T."/>
            <person name="Alioto T."/>
            <person name="Gomez Garrido J."/>
        </authorList>
    </citation>
    <scope>NUCLEOTIDE SEQUENCE [LARGE SCALE GENOMIC DNA]</scope>
</reference>
<keyword evidence="2" id="KW-0812">Transmembrane</keyword>
<keyword evidence="5" id="KW-0732">Signal</keyword>
<feature type="region of interest" description="Disordered" evidence="4">
    <location>
        <begin position="407"/>
        <end position="497"/>
    </location>
</feature>
<comment type="subcellular location">
    <subcellularLocation>
        <location evidence="1">Mitochondrion outer membrane</location>
    </subcellularLocation>
</comment>
<dbReference type="AlphaFoldDB" id="A0A5E4MTK1"/>
<dbReference type="GO" id="GO:0005741">
    <property type="term" value="C:mitochondrial outer membrane"/>
    <property type="evidence" value="ECO:0007669"/>
    <property type="project" value="UniProtKB-SubCell"/>
</dbReference>
<evidence type="ECO:0000256" key="5">
    <source>
        <dbReference type="SAM" id="SignalP"/>
    </source>
</evidence>
<proteinExistence type="predicted"/>
<feature type="region of interest" description="Disordered" evidence="4">
    <location>
        <begin position="28"/>
        <end position="122"/>
    </location>
</feature>
<organism evidence="6 7">
    <name type="scientific">Cinara cedri</name>
    <dbReference type="NCBI Taxonomy" id="506608"/>
    <lineage>
        <taxon>Eukaryota</taxon>
        <taxon>Metazoa</taxon>
        <taxon>Ecdysozoa</taxon>
        <taxon>Arthropoda</taxon>
        <taxon>Hexapoda</taxon>
        <taxon>Insecta</taxon>
        <taxon>Pterygota</taxon>
        <taxon>Neoptera</taxon>
        <taxon>Paraneoptera</taxon>
        <taxon>Hemiptera</taxon>
        <taxon>Sternorrhyncha</taxon>
        <taxon>Aphidomorpha</taxon>
        <taxon>Aphidoidea</taxon>
        <taxon>Aphididae</taxon>
        <taxon>Lachninae</taxon>
        <taxon>Cinara</taxon>
    </lineage>
</organism>
<keyword evidence="2" id="KW-1134">Transmembrane beta strand</keyword>
<dbReference type="Gene3D" id="2.40.160.10">
    <property type="entry name" value="Porin"/>
    <property type="match status" value="1"/>
</dbReference>
<feature type="signal peptide" evidence="5">
    <location>
        <begin position="1"/>
        <end position="26"/>
    </location>
</feature>
<protein>
    <submittedName>
        <fullName evidence="6">Uncharacterized protein</fullName>
    </submittedName>
</protein>